<accession>A0A835QIY9</accession>
<evidence type="ECO:0000313" key="4">
    <source>
        <dbReference type="Proteomes" id="UP000636800"/>
    </source>
</evidence>
<evidence type="ECO:0000256" key="1">
    <source>
        <dbReference type="RuleBase" id="RU368003"/>
    </source>
</evidence>
<evidence type="ECO:0000256" key="2">
    <source>
        <dbReference type="SAM" id="MobiDB-lite"/>
    </source>
</evidence>
<dbReference type="GO" id="GO:0000178">
    <property type="term" value="C:exosome (RNase complex)"/>
    <property type="evidence" value="ECO:0007669"/>
    <property type="project" value="TreeGrafter"/>
</dbReference>
<keyword evidence="1" id="KW-0238">DNA-binding</keyword>
<dbReference type="GO" id="GO:0003677">
    <property type="term" value="F:DNA binding"/>
    <property type="evidence" value="ECO:0007669"/>
    <property type="project" value="UniProtKB-KW"/>
</dbReference>
<dbReference type="PANTHER" id="PTHR15341">
    <property type="entry name" value="SUN-COR STEROID HORMONE RECEPTOR CO-REPRESSOR"/>
    <property type="match status" value="1"/>
</dbReference>
<name>A0A835QIY9_VANPL</name>
<keyword evidence="4" id="KW-1185">Reference proteome</keyword>
<keyword evidence="1" id="KW-0963">Cytoplasm</keyword>
<proteinExistence type="inferred from homology"/>
<keyword evidence="1" id="KW-0694">RNA-binding</keyword>
<dbReference type="EMBL" id="JADCNL010000008">
    <property type="protein sequence ID" value="KAG0470474.1"/>
    <property type="molecule type" value="Genomic_DNA"/>
</dbReference>
<dbReference type="GO" id="GO:0000460">
    <property type="term" value="P:maturation of 5.8S rRNA"/>
    <property type="evidence" value="ECO:0007669"/>
    <property type="project" value="TreeGrafter"/>
</dbReference>
<evidence type="ECO:0000313" key="3">
    <source>
        <dbReference type="EMBL" id="KAG0470474.1"/>
    </source>
</evidence>
<comment type="subunit">
    <text evidence="1">Monomer and homodimer.</text>
</comment>
<feature type="region of interest" description="Disordered" evidence="2">
    <location>
        <begin position="187"/>
        <end position="211"/>
    </location>
</feature>
<comment type="similarity">
    <text evidence="1">Belongs to the C1D family.</text>
</comment>
<dbReference type="InterPro" id="IPR011082">
    <property type="entry name" value="Exosome-assoc_fac/DNA_repair"/>
</dbReference>
<keyword evidence="1" id="KW-0698">rRNA processing</keyword>
<dbReference type="GO" id="GO:0010468">
    <property type="term" value="P:regulation of gene expression"/>
    <property type="evidence" value="ECO:0007669"/>
    <property type="project" value="TreeGrafter"/>
</dbReference>
<dbReference type="GO" id="GO:0003723">
    <property type="term" value="F:RNA binding"/>
    <property type="evidence" value="ECO:0007669"/>
    <property type="project" value="UniProtKB-UniRule"/>
</dbReference>
<comment type="function">
    <text evidence="1">Plays a role in the recruitment of the exosome to pre-rRNA to mediate the 3'-5' end processing of the 5.8S rRNA.</text>
</comment>
<dbReference type="Proteomes" id="UP000636800">
    <property type="component" value="Unassembled WGS sequence"/>
</dbReference>
<gene>
    <name evidence="3" type="ORF">HPP92_017174</name>
</gene>
<feature type="compositionally biased region" description="Basic and acidic residues" evidence="2">
    <location>
        <begin position="136"/>
        <end position="151"/>
    </location>
</feature>
<comment type="caution">
    <text evidence="3">The sequence shown here is derived from an EMBL/GenBank/DDBJ whole genome shotgun (WGS) entry which is preliminary data.</text>
</comment>
<dbReference type="AlphaFoldDB" id="A0A835QIY9"/>
<dbReference type="GO" id="GO:0005730">
    <property type="term" value="C:nucleolus"/>
    <property type="evidence" value="ECO:0007669"/>
    <property type="project" value="UniProtKB-SubCell"/>
</dbReference>
<organism evidence="3 4">
    <name type="scientific">Vanilla planifolia</name>
    <name type="common">Vanilla</name>
    <dbReference type="NCBI Taxonomy" id="51239"/>
    <lineage>
        <taxon>Eukaryota</taxon>
        <taxon>Viridiplantae</taxon>
        <taxon>Streptophyta</taxon>
        <taxon>Embryophyta</taxon>
        <taxon>Tracheophyta</taxon>
        <taxon>Spermatophyta</taxon>
        <taxon>Magnoliopsida</taxon>
        <taxon>Liliopsida</taxon>
        <taxon>Asparagales</taxon>
        <taxon>Orchidaceae</taxon>
        <taxon>Vanilloideae</taxon>
        <taxon>Vanilleae</taxon>
        <taxon>Vanilla</taxon>
    </lineage>
</organism>
<dbReference type="GO" id="GO:0005737">
    <property type="term" value="C:cytoplasm"/>
    <property type="evidence" value="ECO:0007669"/>
    <property type="project" value="UniProtKB-SubCell"/>
</dbReference>
<comment type="subcellular location">
    <subcellularLocation>
        <location evidence="1">Cytoplasm</location>
    </subcellularLocation>
    <subcellularLocation>
        <location evidence="1">Nucleus</location>
        <location evidence="1">Nucleolus</location>
    </subcellularLocation>
    <subcellularLocation>
        <location evidence="1">Nucleus</location>
    </subcellularLocation>
</comment>
<feature type="region of interest" description="Disordered" evidence="2">
    <location>
        <begin position="132"/>
        <end position="151"/>
    </location>
</feature>
<sequence length="211" mass="23535">MGRGPGEAGDDGVVPEEILGSIGENLTLVEEIRVNLDRLLALTEADVLAELPPLERARSFLVLATTATALFSVRLRCNGICPDDHPIKTELDRLSLHEEKLRKYNDWSKAPLRPSVKINTQAATRFIQHSLPDLEPEQRKNLHEISRGSDCRTLRTQRATKKQKHHSSELTSVRVAVQEFLEKASRELLGSNESGVKGPLRNTTSDDNDDK</sequence>
<keyword evidence="1" id="KW-0539">Nucleus</keyword>
<dbReference type="PANTHER" id="PTHR15341:SF3">
    <property type="entry name" value="NUCLEAR NUCLEIC ACID-BINDING PROTEIN C1D"/>
    <property type="match status" value="1"/>
</dbReference>
<protein>
    <recommendedName>
        <fullName evidence="1">Nuclear nucleic acid-binding protein C1D</fullName>
    </recommendedName>
</protein>
<reference evidence="3 4" key="1">
    <citation type="journal article" date="2020" name="Nat. Food">
        <title>A phased Vanilla planifolia genome enables genetic improvement of flavour and production.</title>
        <authorList>
            <person name="Hasing T."/>
            <person name="Tang H."/>
            <person name="Brym M."/>
            <person name="Khazi F."/>
            <person name="Huang T."/>
            <person name="Chambers A.H."/>
        </authorList>
    </citation>
    <scope>NUCLEOTIDE SEQUENCE [LARGE SCALE GENOMIC DNA]</scope>
    <source>
        <tissue evidence="3">Leaf</tissue>
    </source>
</reference>